<name>A0AAU9CK87_9BACT</name>
<dbReference type="Pfam" id="PF18962">
    <property type="entry name" value="Por_Secre_tail"/>
    <property type="match status" value="1"/>
</dbReference>
<proteinExistence type="predicted"/>
<accession>A0AAU9CK87</accession>
<dbReference type="InterPro" id="IPR008965">
    <property type="entry name" value="CBM2/CBM3_carb-bd_dom_sf"/>
</dbReference>
<evidence type="ECO:0000259" key="1">
    <source>
        <dbReference type="Pfam" id="PF18962"/>
    </source>
</evidence>
<dbReference type="KEGG" id="fax:FUAX_21420"/>
<dbReference type="InterPro" id="IPR026444">
    <property type="entry name" value="Secre_tail"/>
</dbReference>
<organism evidence="2 3">
    <name type="scientific">Fulvitalea axinellae</name>
    <dbReference type="NCBI Taxonomy" id="1182444"/>
    <lineage>
        <taxon>Bacteria</taxon>
        <taxon>Pseudomonadati</taxon>
        <taxon>Bacteroidota</taxon>
        <taxon>Cytophagia</taxon>
        <taxon>Cytophagales</taxon>
        <taxon>Persicobacteraceae</taxon>
        <taxon>Fulvitalea</taxon>
    </lineage>
</organism>
<dbReference type="GO" id="GO:0030246">
    <property type="term" value="F:carbohydrate binding"/>
    <property type="evidence" value="ECO:0007669"/>
    <property type="project" value="InterPro"/>
</dbReference>
<gene>
    <name evidence="2" type="ORF">FUAX_21420</name>
</gene>
<dbReference type="EMBL" id="AP025314">
    <property type="protein sequence ID" value="BDD09710.1"/>
    <property type="molecule type" value="Genomic_DNA"/>
</dbReference>
<reference evidence="2 3" key="1">
    <citation type="submission" date="2021-12" db="EMBL/GenBank/DDBJ databases">
        <title>Genome sequencing of bacteria with rrn-lacking chromosome and rrn-plasmid.</title>
        <authorList>
            <person name="Anda M."/>
            <person name="Iwasaki W."/>
        </authorList>
    </citation>
    <scope>NUCLEOTIDE SEQUENCE [LARGE SCALE GENOMIC DNA]</scope>
    <source>
        <strain evidence="2 3">DSM 100852</strain>
    </source>
</reference>
<protein>
    <recommendedName>
        <fullName evidence="1">Secretion system C-terminal sorting domain-containing protein</fullName>
    </recommendedName>
</protein>
<evidence type="ECO:0000313" key="2">
    <source>
        <dbReference type="EMBL" id="BDD09710.1"/>
    </source>
</evidence>
<dbReference type="SUPFAM" id="SSF49384">
    <property type="entry name" value="Carbohydrate-binding domain"/>
    <property type="match status" value="1"/>
</dbReference>
<evidence type="ECO:0000313" key="3">
    <source>
        <dbReference type="Proteomes" id="UP001348817"/>
    </source>
</evidence>
<dbReference type="Gene3D" id="2.60.40.4070">
    <property type="match status" value="1"/>
</dbReference>
<dbReference type="Gene3D" id="2.60.40.680">
    <property type="match status" value="1"/>
</dbReference>
<dbReference type="Proteomes" id="UP001348817">
    <property type="component" value="Chromosome"/>
</dbReference>
<sequence length="1626" mass="177618">MKRFTHKQHFPAGRSISSPHKGLLAKFFFMACLLALLAPPINTFAQSEASVPDTVYRWMGPEHSSSSSSKFTYTTNWNSLKIHQHGSPTSTNAWEYEENGVKKYDRWPGENGIAVFEKDFYSNIKIPSNTTILCKRIEIQIKSGVSPKRGVQLKFQIGNGGNENTDTNAKFFVQEGLALTSSTETDFNSSVDIVMWGHSHIKMKTLSQNGFPIADEIRNRGNNHTIELTPSAEDSPLIIPRVTGSGEGGPGKLFKLKILPTEPDVEIQFHGTTTLLGEFETNSNANLNLEDKELIIQNDWTGELGPNNQGTIKISGDKDPQTIGPELNLDDLVIEKPTGSTVKFENDVTVNGTLDTSGNDGTIDDDGDHINAEGDWVGNSSDKVKLLGDNDQNLDLSNSLTMLHIDKGAGTVTVSQDATTSNLYTKGDFSFSGNTVEVTGDWTGETTNITGNGKVKITGSGTHQINPEVDIDNLEIATSGTVNMVNTVTVNGSLDIQTATLNLSGQSLNVSGNIQGLESSINSGKLSLTGASDQIIEQTINHQGDFDIIKTGGTVTVDGLQRVYGTFTTGENTNLRLNQKINLQGDWTGPSGTITASDESAEVRFGGATGPVSVDSKHTVPYVFVNKPNTSITFQDDFTVSKMLTLSSGAVNTNGKLVLQWNEDGNAMIPQTSFVNSDDGNNKTINGDIKVERHIAKYDDEGSLIDQTPDWHHIGPLIGGMTLSDWNDKIGVILDSDTYHGSVATFQENTYGDFASNPANDGSTSTPYWHREESLGINLTPGLGYNIYTLAPSITDGSISFEETGAINLGNVSVTLNEPSGDNSNYGFYYLSNPYPCPISWTELYYSQSTALQGQLSKICYVWDTYLNSYRVLHAAGSSEESAIPGGIVADHVMLAPGQAFFIKLNHETTSAQTFNFTEESKVDYPVHDVPQYRKAPQPLAFEGIILTIEAPAHGKSPIGFKFDDKASPDFDISEDIIQFGEAYLSSHNTERLETGEKNNVSTRFNVMPFPEKGSQLDLSFAARNYGTHTIKISEFRNLKESRKLTLHDNFLDKDIDLTTADKYSFEVTKNKASYASNRFAVKLGNKHIMNPVNVTGPKKLFAGKGRKVTVPVSAEGFKHMKDLTVSLGWDPAILSVERVKTELEGDFSYTQPESGKLNINWASSDENGISLPENGILFNLEFIVADETDAYTTGINIMNASGKGFTLVDRILTEAPVTWGNSSLTILPLVGIKATALQTDGTLAGNVAWNWKIEDKKQDQVTNSGTLSASALQGEKLSIEPEINEDGSKKPSVLDLLLIRRHILGVSRLYKALDRYIADANDDYRVSTADISSVRSEILGLEGIQSPWRVIPEDEMEKIEDEDFADIRNDFETVLPSTGVDVKFLIARKGDLTSDGKSYRTATNPVKVELSETRKLENGNLELTLSLNSEKQLDGVQFTIDWDDNTAQLDNVSALMPGQFQSAESTGSLSVIWNESGEARAEDLKFVTLVFSPQKGKKLTGLNLEISSSRTEALAATSDMEQIAIAETSLNTNTEQHTEGLLVGPNPFSDKLSFTFNAHKGETATFNIFNADGQLVESFEKTISEEKETINWNVNQVGTKLTAGIYIYRVTVGGETYNGKVVRKY</sequence>
<dbReference type="NCBIfam" id="TIGR04183">
    <property type="entry name" value="Por_Secre_tail"/>
    <property type="match status" value="1"/>
</dbReference>
<feature type="domain" description="Secretion system C-terminal sorting" evidence="1">
    <location>
        <begin position="1546"/>
        <end position="1622"/>
    </location>
</feature>
<keyword evidence="3" id="KW-1185">Reference proteome</keyword>